<reference evidence="1 2" key="1">
    <citation type="submission" date="2024-06" db="EMBL/GenBank/DDBJ databases">
        <title>The Natural Products Discovery Center: Release of the First 8490 Sequenced Strains for Exploring Actinobacteria Biosynthetic Diversity.</title>
        <authorList>
            <person name="Kalkreuter E."/>
            <person name="Kautsar S.A."/>
            <person name="Yang D."/>
            <person name="Bader C.D."/>
            <person name="Teijaro C.N."/>
            <person name="Fluegel L."/>
            <person name="Davis C.M."/>
            <person name="Simpson J.R."/>
            <person name="Lauterbach L."/>
            <person name="Steele A.D."/>
            <person name="Gui C."/>
            <person name="Meng S."/>
            <person name="Li G."/>
            <person name="Viehrig K."/>
            <person name="Ye F."/>
            <person name="Su P."/>
            <person name="Kiefer A.F."/>
            <person name="Nichols A."/>
            <person name="Cepeda A.J."/>
            <person name="Yan W."/>
            <person name="Fan B."/>
            <person name="Jiang Y."/>
            <person name="Adhikari A."/>
            <person name="Zheng C.-J."/>
            <person name="Schuster L."/>
            <person name="Cowan T.M."/>
            <person name="Smanski M.J."/>
            <person name="Chevrette M.G."/>
            <person name="De Carvalho L.P.S."/>
            <person name="Shen B."/>
        </authorList>
    </citation>
    <scope>NUCLEOTIDE SEQUENCE [LARGE SCALE GENOMIC DNA]</scope>
    <source>
        <strain evidence="1 2">NPDC050671</strain>
    </source>
</reference>
<dbReference type="Proteomes" id="UP001551658">
    <property type="component" value="Unassembled WGS sequence"/>
</dbReference>
<gene>
    <name evidence="1" type="ORF">AB0H72_18000</name>
</gene>
<dbReference type="RefSeq" id="WP_357979804.1">
    <property type="nucleotide sequence ID" value="NZ_JBFAIH010000010.1"/>
</dbReference>
<sequence length="237" mass="25416">MTSSGGESLAVLADRIADGLRGLAPPGWQRLKAWFAMTVVAESALLMVDDGNQSIRYQASDAVWTVSTVAGVVGSLLGDRFGESPEAAELLVLAAQAGAVTREAMVQVVGDGDGVEVAGGLFQLMLADLVADRVAGIREADALDLVRDHIRQRGYDTTGYSLSTLRADRISVGWLVRSPVPDGEMALDRAVFYLADDGVVKRFTSSVPLSVFVTDFERRFRMRSGGRVPPTGWGRER</sequence>
<keyword evidence="2" id="KW-1185">Reference proteome</keyword>
<name>A0ABV3FAH2_9NOCA</name>
<accession>A0ABV3FAH2</accession>
<evidence type="ECO:0000313" key="1">
    <source>
        <dbReference type="EMBL" id="MEV0364588.1"/>
    </source>
</evidence>
<organism evidence="1 2">
    <name type="scientific">Nocardia fusca</name>
    <dbReference type="NCBI Taxonomy" id="941183"/>
    <lineage>
        <taxon>Bacteria</taxon>
        <taxon>Bacillati</taxon>
        <taxon>Actinomycetota</taxon>
        <taxon>Actinomycetes</taxon>
        <taxon>Mycobacteriales</taxon>
        <taxon>Nocardiaceae</taxon>
        <taxon>Nocardia</taxon>
    </lineage>
</organism>
<comment type="caution">
    <text evidence="1">The sequence shown here is derived from an EMBL/GenBank/DDBJ whole genome shotgun (WGS) entry which is preliminary data.</text>
</comment>
<protein>
    <submittedName>
        <fullName evidence="1">Uncharacterized protein</fullName>
    </submittedName>
</protein>
<proteinExistence type="predicted"/>
<dbReference type="EMBL" id="JBFAIH010000010">
    <property type="protein sequence ID" value="MEV0364588.1"/>
    <property type="molecule type" value="Genomic_DNA"/>
</dbReference>
<evidence type="ECO:0000313" key="2">
    <source>
        <dbReference type="Proteomes" id="UP001551658"/>
    </source>
</evidence>